<gene>
    <name evidence="8" type="primary">LOC106806855</name>
</gene>
<dbReference type="PROSITE" id="PS51050">
    <property type="entry name" value="ZF_CW"/>
    <property type="match status" value="1"/>
</dbReference>
<feature type="compositionally biased region" description="Basic and acidic residues" evidence="4">
    <location>
        <begin position="763"/>
        <end position="777"/>
    </location>
</feature>
<dbReference type="SMART" id="SM00293">
    <property type="entry name" value="PWWP"/>
    <property type="match status" value="1"/>
</dbReference>
<dbReference type="PANTHER" id="PTHR15999">
    <property type="entry name" value="ZINC FINGER CW-TYPE PWWP DOMAIN PROTEIN 1"/>
    <property type="match status" value="1"/>
</dbReference>
<reference evidence="8" key="1">
    <citation type="submission" date="2025-08" db="UniProtKB">
        <authorList>
            <consortium name="RefSeq"/>
        </authorList>
    </citation>
    <scope>IDENTIFICATION</scope>
</reference>
<keyword evidence="3" id="KW-0862">Zinc</keyword>
<accession>A0ABM1DX04</accession>
<feature type="compositionally biased region" description="Polar residues" evidence="4">
    <location>
        <begin position="710"/>
        <end position="726"/>
    </location>
</feature>
<feature type="compositionally biased region" description="Low complexity" evidence="4">
    <location>
        <begin position="750"/>
        <end position="761"/>
    </location>
</feature>
<feature type="region of interest" description="Disordered" evidence="4">
    <location>
        <begin position="1"/>
        <end position="72"/>
    </location>
</feature>
<dbReference type="Proteomes" id="UP000695022">
    <property type="component" value="Unplaced"/>
</dbReference>
<dbReference type="InterPro" id="IPR000313">
    <property type="entry name" value="PWWP_dom"/>
</dbReference>
<evidence type="ECO:0000256" key="3">
    <source>
        <dbReference type="ARBA" id="ARBA00022833"/>
    </source>
</evidence>
<feature type="domain" description="PWWP" evidence="5">
    <location>
        <begin position="363"/>
        <end position="417"/>
    </location>
</feature>
<keyword evidence="1" id="KW-0479">Metal-binding</keyword>
<evidence type="ECO:0000259" key="5">
    <source>
        <dbReference type="PROSITE" id="PS50812"/>
    </source>
</evidence>
<dbReference type="Pfam" id="PF07496">
    <property type="entry name" value="zf-CW"/>
    <property type="match status" value="1"/>
</dbReference>
<feature type="compositionally biased region" description="Polar residues" evidence="4">
    <location>
        <begin position="823"/>
        <end position="833"/>
    </location>
</feature>
<feature type="compositionally biased region" description="Polar residues" evidence="4">
    <location>
        <begin position="735"/>
        <end position="749"/>
    </location>
</feature>
<feature type="compositionally biased region" description="Low complexity" evidence="4">
    <location>
        <begin position="147"/>
        <end position="157"/>
    </location>
</feature>
<name>A0ABM1DX04_PRICU</name>
<feature type="compositionally biased region" description="Basic residues" evidence="4">
    <location>
        <begin position="526"/>
        <end position="540"/>
    </location>
</feature>
<feature type="compositionally biased region" description="Basic and acidic residues" evidence="4">
    <location>
        <begin position="249"/>
        <end position="259"/>
    </location>
</feature>
<feature type="region of interest" description="Disordered" evidence="4">
    <location>
        <begin position="485"/>
        <end position="549"/>
    </location>
</feature>
<feature type="domain" description="CW-type" evidence="6">
    <location>
        <begin position="296"/>
        <end position="350"/>
    </location>
</feature>
<organism evidence="7 8">
    <name type="scientific">Priapulus caudatus</name>
    <name type="common">Priapulid worm</name>
    <dbReference type="NCBI Taxonomy" id="37621"/>
    <lineage>
        <taxon>Eukaryota</taxon>
        <taxon>Metazoa</taxon>
        <taxon>Ecdysozoa</taxon>
        <taxon>Scalidophora</taxon>
        <taxon>Priapulida</taxon>
        <taxon>Priapulimorpha</taxon>
        <taxon>Priapulimorphida</taxon>
        <taxon>Priapulidae</taxon>
        <taxon>Priapulus</taxon>
    </lineage>
</organism>
<evidence type="ECO:0000313" key="8">
    <source>
        <dbReference type="RefSeq" id="XP_014664475.1"/>
    </source>
</evidence>
<feature type="compositionally biased region" description="Basic and acidic residues" evidence="4">
    <location>
        <begin position="645"/>
        <end position="656"/>
    </location>
</feature>
<dbReference type="Pfam" id="PF00855">
    <property type="entry name" value="PWWP"/>
    <property type="match status" value="1"/>
</dbReference>
<dbReference type="InterPro" id="IPR011124">
    <property type="entry name" value="Znf_CW"/>
</dbReference>
<evidence type="ECO:0000313" key="7">
    <source>
        <dbReference type="Proteomes" id="UP000695022"/>
    </source>
</evidence>
<dbReference type="PANTHER" id="PTHR15999:SF2">
    <property type="entry name" value="ZINC FINGER CW-TYPE PWWP DOMAIN PROTEIN 1"/>
    <property type="match status" value="1"/>
</dbReference>
<dbReference type="RefSeq" id="XP_014664475.1">
    <property type="nucleotide sequence ID" value="XM_014808989.1"/>
</dbReference>
<feature type="compositionally biased region" description="Basic residues" evidence="4">
    <location>
        <begin position="271"/>
        <end position="282"/>
    </location>
</feature>
<dbReference type="CDD" id="cd20145">
    <property type="entry name" value="PWWP_ZCWPW1"/>
    <property type="match status" value="1"/>
</dbReference>
<feature type="region of interest" description="Disordered" evidence="4">
    <location>
        <begin position="248"/>
        <end position="282"/>
    </location>
</feature>
<evidence type="ECO:0000256" key="4">
    <source>
        <dbReference type="SAM" id="MobiDB-lite"/>
    </source>
</evidence>
<feature type="compositionally biased region" description="Low complexity" evidence="4">
    <location>
        <begin position="812"/>
        <end position="822"/>
    </location>
</feature>
<dbReference type="Gene3D" id="3.30.40.100">
    <property type="match status" value="1"/>
</dbReference>
<feature type="region of interest" description="Disordered" evidence="4">
    <location>
        <begin position="110"/>
        <end position="183"/>
    </location>
</feature>
<feature type="compositionally biased region" description="Acidic residues" evidence="4">
    <location>
        <begin position="486"/>
        <end position="500"/>
    </location>
</feature>
<dbReference type="GeneID" id="106806855"/>
<feature type="region of interest" description="Disordered" evidence="4">
    <location>
        <begin position="576"/>
        <end position="905"/>
    </location>
</feature>
<evidence type="ECO:0000259" key="6">
    <source>
        <dbReference type="PROSITE" id="PS51050"/>
    </source>
</evidence>
<keyword evidence="7" id="KW-1185">Reference proteome</keyword>
<sequence>MLPDTEKRLQKKGRTADASQTDSEAVNDRGDGDASDVEPLESYGEENIPLQQADNNAGEDAQAAKSAPTTTTDYESVFQAVLKKYCSADGKGEAGTAAVQKQPDDFDTLLVFSQKLDEQEPEDEAEDSVMRKQAHPVQHQNEERELSSNTQSNSSDSVAENETPLGTSPVRPSKLHTQDVSRKLELSPKPLFFDESPRKVAGNRNEPVKKNVVKKKLIKSLEKTTAAAKSKSAIKEKGNLLPTSKKLHKTVERAEKSLERGSTGRTANSAKGHHRKPTEKRKCKINRRRQFLDRQMVKQGTWVQCDNRACHKWRYLEGVCDPSTLPAKWNCTLSNDTRYNDCDKPEQAHEKDEEKYFHTKFVEGSLVWAKLDGYPWWPAMVEEDPDNDTYFWMDYPSLKPTWYHVVFLDEKISRSWVTAVHVRHFTGAENAWDFGSTKMRGREYRPQIHAAKLNAISALRLPSLTDRIEEFGLAGRYEGHWRWPSDTEEDSCCEEGEEEQSPSRNEPPLQLHGRQSHGSCSSGVEKKRKKPTSNKHREKPKRTEINAFDCSDDEMSQLLDNAEEILRNVEDVLDSMAEMSENSEASADESDYCSEWDHPLKKQKKSHKEDTASGNDDRTDNRNAKRKGNPVKDDSEKGKARKEKKNQNDTDKEQKAVNKKVKRSKERKSDKKGETDKEEDNITTGQKKQSKNAAKQVKKSKKAPSKDNATETNAKTANPIQPSFGKTKQKFNVKKTISNPICQSPEPANTDTTSKTPDTSPHPIEKPTNEQEGKLLQEKSASSPPRKVKGFKPPTQSNVTKPFKPVHTKNASLPSSLSLDSDIFTQEMPSQTVEGAPSQAAKEMPSQAAKEVANARVEDGGASDMELELDITGEKVASRGFADLPRPQVTATGDGNESDPFDMEE</sequence>
<evidence type="ECO:0000256" key="2">
    <source>
        <dbReference type="ARBA" id="ARBA00022771"/>
    </source>
</evidence>
<feature type="compositionally biased region" description="Low complexity" evidence="4">
    <location>
        <begin position="576"/>
        <end position="585"/>
    </location>
</feature>
<dbReference type="InterPro" id="IPR042778">
    <property type="entry name" value="ZCWPW1/ZCWPW2"/>
</dbReference>
<dbReference type="Gene3D" id="2.30.30.140">
    <property type="match status" value="1"/>
</dbReference>
<evidence type="ECO:0000256" key="1">
    <source>
        <dbReference type="ARBA" id="ARBA00022723"/>
    </source>
</evidence>
<feature type="compositionally biased region" description="Basic residues" evidence="4">
    <location>
        <begin position="657"/>
        <end position="666"/>
    </location>
</feature>
<feature type="compositionally biased region" description="Acidic residues" evidence="4">
    <location>
        <begin position="896"/>
        <end position="905"/>
    </location>
</feature>
<protein>
    <submittedName>
        <fullName evidence="8">Uncharacterized protein LOC106806855</fullName>
    </submittedName>
</protein>
<proteinExistence type="predicted"/>
<feature type="compositionally biased region" description="Basic and acidic residues" evidence="4">
    <location>
        <begin position="607"/>
        <end position="623"/>
    </location>
</feature>
<dbReference type="SUPFAM" id="SSF63748">
    <property type="entry name" value="Tudor/PWWP/MBT"/>
    <property type="match status" value="1"/>
</dbReference>
<keyword evidence="2" id="KW-0863">Zinc-finger</keyword>
<dbReference type="PROSITE" id="PS50812">
    <property type="entry name" value="PWWP"/>
    <property type="match status" value="1"/>
</dbReference>